<comment type="subcellular location">
    <subcellularLocation>
        <location evidence="1">Membrane</location>
        <topology evidence="1">Multi-pass membrane protein</topology>
    </subcellularLocation>
</comment>
<dbReference type="OrthoDB" id="194139at2759"/>
<feature type="region of interest" description="Disordered" evidence="5">
    <location>
        <begin position="263"/>
        <end position="282"/>
    </location>
</feature>
<name>A0A8H7WB89_9HELO</name>
<dbReference type="EMBL" id="JAFJYH010000091">
    <property type="protein sequence ID" value="KAG4420089.1"/>
    <property type="molecule type" value="Genomic_DNA"/>
</dbReference>
<feature type="region of interest" description="Disordered" evidence="5">
    <location>
        <begin position="1"/>
        <end position="31"/>
    </location>
</feature>
<feature type="transmembrane region" description="Helical" evidence="6">
    <location>
        <begin position="142"/>
        <end position="165"/>
    </location>
</feature>
<dbReference type="PANTHER" id="PTHR23507:SF1">
    <property type="entry name" value="FI18259P1-RELATED"/>
    <property type="match status" value="1"/>
</dbReference>
<evidence type="ECO:0000313" key="7">
    <source>
        <dbReference type="EMBL" id="KAG4420089.1"/>
    </source>
</evidence>
<reference evidence="7" key="1">
    <citation type="submission" date="2021-02" db="EMBL/GenBank/DDBJ databases">
        <title>Genome sequence Cadophora malorum strain M34.</title>
        <authorList>
            <person name="Stefanovic E."/>
            <person name="Vu D."/>
            <person name="Scully C."/>
            <person name="Dijksterhuis J."/>
            <person name="Roader J."/>
            <person name="Houbraken J."/>
        </authorList>
    </citation>
    <scope>NUCLEOTIDE SEQUENCE</scope>
    <source>
        <strain evidence="7">M34</strain>
    </source>
</reference>
<keyword evidence="3 6" id="KW-1133">Transmembrane helix</keyword>
<dbReference type="Gene3D" id="1.20.1250.20">
    <property type="entry name" value="MFS general substrate transporter like domains"/>
    <property type="match status" value="1"/>
</dbReference>
<dbReference type="InterPro" id="IPR036259">
    <property type="entry name" value="MFS_trans_sf"/>
</dbReference>
<dbReference type="AlphaFoldDB" id="A0A8H7WB89"/>
<evidence type="ECO:0000256" key="2">
    <source>
        <dbReference type="ARBA" id="ARBA00022692"/>
    </source>
</evidence>
<feature type="transmembrane region" description="Helical" evidence="6">
    <location>
        <begin position="52"/>
        <end position="75"/>
    </location>
</feature>
<comment type="caution">
    <text evidence="7">The sequence shown here is derived from an EMBL/GenBank/DDBJ whole genome shotgun (WGS) entry which is preliminary data.</text>
</comment>
<evidence type="ECO:0000256" key="4">
    <source>
        <dbReference type="ARBA" id="ARBA00023136"/>
    </source>
</evidence>
<keyword evidence="8" id="KW-1185">Reference proteome</keyword>
<feature type="transmembrane region" description="Helical" evidence="6">
    <location>
        <begin position="340"/>
        <end position="358"/>
    </location>
</feature>
<organism evidence="7 8">
    <name type="scientific">Cadophora malorum</name>
    <dbReference type="NCBI Taxonomy" id="108018"/>
    <lineage>
        <taxon>Eukaryota</taxon>
        <taxon>Fungi</taxon>
        <taxon>Dikarya</taxon>
        <taxon>Ascomycota</taxon>
        <taxon>Pezizomycotina</taxon>
        <taxon>Leotiomycetes</taxon>
        <taxon>Helotiales</taxon>
        <taxon>Ploettnerulaceae</taxon>
        <taxon>Cadophora</taxon>
    </lineage>
</organism>
<dbReference type="PANTHER" id="PTHR23507">
    <property type="entry name" value="ZGC:174356"/>
    <property type="match status" value="1"/>
</dbReference>
<dbReference type="GO" id="GO:0022857">
    <property type="term" value="F:transmembrane transporter activity"/>
    <property type="evidence" value="ECO:0007669"/>
    <property type="project" value="InterPro"/>
</dbReference>
<sequence>MSSSSSTFRVVLPEGRDDSGEDEPLLSSNTLANPQHNHQHAVLPAARPLSTLILYFMAIHFLLAFAEIILVAPLIRLFENSLCLTHYGFPDGGVAEALCKIPEIQRPLATIRGWKAMFDTIPVLLVAIPIGKLGDHHGRRKIMAMSLIGVAGSLAEIFIVCTFPQRFPLQLVWFSSAILLFGGGLNSASAFMWAMASESIPSNKRSHAFYYIFSAFYVAELISSFVASVTLDISPWIPCGLAMGAVVLCLLLLVAMPDPRQSATSDHIPPKIGDGVESTASPLTASTPRTSVQGLMSAISDRNICLTIPVFLVGIFRYAMLNILIQYASVRFGLKISSGAIFYTETAFVNIFLFLFLIPDITSYVRLRFNVQPSVIDLFLVRTSVSLMCVGCLAIGLAQTNSLLPFGVFVFAAGFGSRVSALSLVSYWISDNAKATLYAAIVVLESLGHAVGDPSIQQVFAASLQLPPFWMAMPFFVGAAFYSLAAFSTVFIRLNKPSADSSETGEDSMENDLA</sequence>
<dbReference type="GO" id="GO:0016020">
    <property type="term" value="C:membrane"/>
    <property type="evidence" value="ECO:0007669"/>
    <property type="project" value="UniProtKB-SubCell"/>
</dbReference>
<feature type="transmembrane region" description="Helical" evidence="6">
    <location>
        <begin position="171"/>
        <end position="196"/>
    </location>
</feature>
<dbReference type="InterPro" id="IPR011701">
    <property type="entry name" value="MFS"/>
</dbReference>
<dbReference type="Proteomes" id="UP000664132">
    <property type="component" value="Unassembled WGS sequence"/>
</dbReference>
<accession>A0A8H7WB89</accession>
<feature type="transmembrane region" description="Helical" evidence="6">
    <location>
        <begin position="208"/>
        <end position="227"/>
    </location>
</feature>
<evidence type="ECO:0000313" key="8">
    <source>
        <dbReference type="Proteomes" id="UP000664132"/>
    </source>
</evidence>
<feature type="transmembrane region" description="Helical" evidence="6">
    <location>
        <begin position="435"/>
        <end position="452"/>
    </location>
</feature>
<feature type="transmembrane region" description="Helical" evidence="6">
    <location>
        <begin position="472"/>
        <end position="492"/>
    </location>
</feature>
<protein>
    <recommendedName>
        <fullName evidence="9">MFS general substrate transporter</fullName>
    </recommendedName>
</protein>
<feature type="transmembrane region" description="Helical" evidence="6">
    <location>
        <begin position="379"/>
        <end position="398"/>
    </location>
</feature>
<evidence type="ECO:0000256" key="3">
    <source>
        <dbReference type="ARBA" id="ARBA00022989"/>
    </source>
</evidence>
<dbReference type="SUPFAM" id="SSF103473">
    <property type="entry name" value="MFS general substrate transporter"/>
    <property type="match status" value="1"/>
</dbReference>
<proteinExistence type="predicted"/>
<keyword evidence="4 6" id="KW-0472">Membrane</keyword>
<feature type="transmembrane region" description="Helical" evidence="6">
    <location>
        <begin position="404"/>
        <end position="428"/>
    </location>
</feature>
<feature type="transmembrane region" description="Helical" evidence="6">
    <location>
        <begin position="304"/>
        <end position="328"/>
    </location>
</feature>
<dbReference type="Pfam" id="PF07690">
    <property type="entry name" value="MFS_1"/>
    <property type="match status" value="1"/>
</dbReference>
<feature type="transmembrane region" description="Helical" evidence="6">
    <location>
        <begin position="233"/>
        <end position="255"/>
    </location>
</feature>
<evidence type="ECO:0000256" key="6">
    <source>
        <dbReference type="SAM" id="Phobius"/>
    </source>
</evidence>
<gene>
    <name evidence="7" type="ORF">IFR04_006748</name>
</gene>
<evidence type="ECO:0000256" key="5">
    <source>
        <dbReference type="SAM" id="MobiDB-lite"/>
    </source>
</evidence>
<evidence type="ECO:0000256" key="1">
    <source>
        <dbReference type="ARBA" id="ARBA00004141"/>
    </source>
</evidence>
<evidence type="ECO:0008006" key="9">
    <source>
        <dbReference type="Google" id="ProtNLM"/>
    </source>
</evidence>
<keyword evidence="2 6" id="KW-0812">Transmembrane</keyword>